<evidence type="ECO:0000313" key="7">
    <source>
        <dbReference type="EMBL" id="TVY26638.1"/>
    </source>
</evidence>
<comment type="caution">
    <text evidence="7">The sequence shown here is derived from an EMBL/GenBank/DDBJ whole genome shotgun (WGS) entry which is preliminary data.</text>
</comment>
<feature type="region of interest" description="Disordered" evidence="4">
    <location>
        <begin position="1"/>
        <end position="106"/>
    </location>
</feature>
<reference evidence="7 8" key="1">
    <citation type="submission" date="2018-05" db="EMBL/GenBank/DDBJ databases">
        <title>Genome sequencing and assembly of the regulated plant pathogen Lachnellula willkommii and related sister species for the development of diagnostic species identification markers.</title>
        <authorList>
            <person name="Giroux E."/>
            <person name="Bilodeau G."/>
        </authorList>
    </citation>
    <scope>NUCLEOTIDE SEQUENCE [LARGE SCALE GENOMIC DNA]</scope>
    <source>
        <strain evidence="7 8">CBS 185.66</strain>
    </source>
</reference>
<feature type="transmembrane region" description="Helical" evidence="5">
    <location>
        <begin position="209"/>
        <end position="231"/>
    </location>
</feature>
<evidence type="ECO:0000256" key="3">
    <source>
        <dbReference type="ARBA" id="ARBA00022833"/>
    </source>
</evidence>
<dbReference type="PANTHER" id="PTHR46347">
    <property type="entry name" value="RING/FYVE/PHD ZINC FINGER SUPERFAMILY PROTEIN"/>
    <property type="match status" value="1"/>
</dbReference>
<dbReference type="InterPro" id="IPR011016">
    <property type="entry name" value="Znf_RING-CH"/>
</dbReference>
<feature type="domain" description="RING-CH-type" evidence="6">
    <location>
        <begin position="104"/>
        <end position="198"/>
    </location>
</feature>
<keyword evidence="2" id="KW-0863">Zinc-finger</keyword>
<dbReference type="AlphaFoldDB" id="A0A8H8R186"/>
<dbReference type="Proteomes" id="UP000431533">
    <property type="component" value="Unassembled WGS sequence"/>
</dbReference>
<dbReference type="GO" id="GO:0008270">
    <property type="term" value="F:zinc ion binding"/>
    <property type="evidence" value="ECO:0007669"/>
    <property type="project" value="UniProtKB-KW"/>
</dbReference>
<dbReference type="RefSeq" id="XP_031005426.1">
    <property type="nucleotide sequence ID" value="XM_031149066.1"/>
</dbReference>
<dbReference type="InterPro" id="IPR013083">
    <property type="entry name" value="Znf_RING/FYVE/PHD"/>
</dbReference>
<dbReference type="CDD" id="cd16495">
    <property type="entry name" value="RING_CH-C4HC3_MARCH"/>
    <property type="match status" value="1"/>
</dbReference>
<evidence type="ECO:0000256" key="1">
    <source>
        <dbReference type="ARBA" id="ARBA00022723"/>
    </source>
</evidence>
<feature type="region of interest" description="Disordered" evidence="4">
    <location>
        <begin position="362"/>
        <end position="410"/>
    </location>
</feature>
<sequence>MTTPGAAGEDSGWTETFDPKDEAGPFEPYNQNYHDPDQGAAATAVHQAERAGWEWPKDMTTGPSHEEEIPLPGSFKDEEPEPPIKPVQDEHVEGQDNTAPPPRRRHYKPRQCRICLEEVLPSFETPSEGIASFLNPSPKVSYISEDPESGRLIRPCKCTGSQAYVHEGCLQAWRHADPRYGDRNFWDCPTCKFRYRLERMKWSRMISSTLTQIVLTIFIMFATVFLLGFVADPIINLYFEPGATIASVATGGGIGGPLDLEEDLAEYDGWVMHFMKGLTSIGVLGFVKVIWATSPVTIWNFRGGLFGSGGRSGRVRAGVTGRDRTDSTFWLLVIVGVVTFLYTIWTWVRRWSRRTLEKASERVVDVHGDDPDDDDDEEQEEEAPRPQPDINTQTEGASSSDQDAESRKTQ</sequence>
<feature type="compositionally biased region" description="Acidic residues" evidence="4">
    <location>
        <begin position="370"/>
        <end position="381"/>
    </location>
</feature>
<gene>
    <name evidence="7" type="primary">March11</name>
    <name evidence="7" type="ORF">LHYA1_G004103</name>
</gene>
<evidence type="ECO:0000256" key="5">
    <source>
        <dbReference type="SAM" id="Phobius"/>
    </source>
</evidence>
<feature type="transmembrane region" description="Helical" evidence="5">
    <location>
        <begin position="329"/>
        <end position="348"/>
    </location>
</feature>
<dbReference type="SMART" id="SM00744">
    <property type="entry name" value="RINGv"/>
    <property type="match status" value="1"/>
</dbReference>
<dbReference type="SUPFAM" id="SSF57850">
    <property type="entry name" value="RING/U-box"/>
    <property type="match status" value="1"/>
</dbReference>
<proteinExistence type="predicted"/>
<name>A0A8H8R186_9HELO</name>
<dbReference type="Pfam" id="PF12906">
    <property type="entry name" value="RINGv"/>
    <property type="match status" value="1"/>
</dbReference>
<protein>
    <submittedName>
        <fullName evidence="7">E3 ubiquitin-protein ligase</fullName>
    </submittedName>
</protein>
<keyword evidence="3" id="KW-0862">Zinc</keyword>
<evidence type="ECO:0000256" key="4">
    <source>
        <dbReference type="SAM" id="MobiDB-lite"/>
    </source>
</evidence>
<evidence type="ECO:0000256" key="2">
    <source>
        <dbReference type="ARBA" id="ARBA00022771"/>
    </source>
</evidence>
<dbReference type="EMBL" id="QGMH01000065">
    <property type="protein sequence ID" value="TVY26638.1"/>
    <property type="molecule type" value="Genomic_DNA"/>
</dbReference>
<feature type="compositionally biased region" description="Basic and acidic residues" evidence="4">
    <location>
        <begin position="47"/>
        <end position="57"/>
    </location>
</feature>
<keyword evidence="5" id="KW-0472">Membrane</keyword>
<keyword evidence="8" id="KW-1185">Reference proteome</keyword>
<accession>A0A8H8R186</accession>
<evidence type="ECO:0000259" key="6">
    <source>
        <dbReference type="PROSITE" id="PS51292"/>
    </source>
</evidence>
<feature type="compositionally biased region" description="Polar residues" evidence="4">
    <location>
        <begin position="390"/>
        <end position="401"/>
    </location>
</feature>
<dbReference type="Gene3D" id="3.30.40.10">
    <property type="entry name" value="Zinc/RING finger domain, C3HC4 (zinc finger)"/>
    <property type="match status" value="1"/>
</dbReference>
<dbReference type="PROSITE" id="PS51292">
    <property type="entry name" value="ZF_RING_CH"/>
    <property type="match status" value="1"/>
</dbReference>
<organism evidence="7 8">
    <name type="scientific">Lachnellula hyalina</name>
    <dbReference type="NCBI Taxonomy" id="1316788"/>
    <lineage>
        <taxon>Eukaryota</taxon>
        <taxon>Fungi</taxon>
        <taxon>Dikarya</taxon>
        <taxon>Ascomycota</taxon>
        <taxon>Pezizomycotina</taxon>
        <taxon>Leotiomycetes</taxon>
        <taxon>Helotiales</taxon>
        <taxon>Lachnaceae</taxon>
        <taxon>Lachnellula</taxon>
    </lineage>
</organism>
<dbReference type="PANTHER" id="PTHR46347:SF1">
    <property type="entry name" value="RING_FYVE_PHD ZINC FINGER SUPERFAMILY PROTEIN"/>
    <property type="match status" value="1"/>
</dbReference>
<keyword evidence="5" id="KW-0812">Transmembrane</keyword>
<dbReference type="OrthoDB" id="264354at2759"/>
<keyword evidence="5" id="KW-1133">Transmembrane helix</keyword>
<evidence type="ECO:0000313" key="8">
    <source>
        <dbReference type="Proteomes" id="UP000431533"/>
    </source>
</evidence>
<dbReference type="GeneID" id="41984301"/>
<keyword evidence="1" id="KW-0479">Metal-binding</keyword>